<comment type="caution">
    <text evidence="2">The sequence shown here is derived from an EMBL/GenBank/DDBJ whole genome shotgun (WGS) entry which is preliminary data.</text>
</comment>
<accession>A0A4Q8LEH0</accession>
<evidence type="ECO:0000313" key="3">
    <source>
        <dbReference type="Proteomes" id="UP000292627"/>
    </source>
</evidence>
<feature type="chain" id="PRO_5021009031" evidence="1">
    <location>
        <begin position="23"/>
        <end position="735"/>
    </location>
</feature>
<keyword evidence="1" id="KW-0732">Signal</keyword>
<gene>
    <name evidence="2" type="ORF">EA660_07140</name>
</gene>
<dbReference type="InterPro" id="IPR039513">
    <property type="entry name" value="PL-6"/>
</dbReference>
<dbReference type="Proteomes" id="UP000292627">
    <property type="component" value="Unassembled WGS sequence"/>
</dbReference>
<dbReference type="SUPFAM" id="SSF51126">
    <property type="entry name" value="Pectin lyase-like"/>
    <property type="match status" value="2"/>
</dbReference>
<proteinExistence type="predicted"/>
<dbReference type="Gene3D" id="2.160.20.10">
    <property type="entry name" value="Single-stranded right-handed beta-helix, Pectin lyase-like"/>
    <property type="match status" value="2"/>
</dbReference>
<evidence type="ECO:0000313" key="2">
    <source>
        <dbReference type="EMBL" id="TAA26975.1"/>
    </source>
</evidence>
<dbReference type="Pfam" id="PF14592">
    <property type="entry name" value="Chondroitinas_B"/>
    <property type="match status" value="1"/>
</dbReference>
<name>A0A4Q8LEH0_9GAMM</name>
<protein>
    <submittedName>
        <fullName evidence="2">TonB-dependent receptor</fullName>
    </submittedName>
</protein>
<feature type="signal peptide" evidence="1">
    <location>
        <begin position="1"/>
        <end position="22"/>
    </location>
</feature>
<dbReference type="AlphaFoldDB" id="A0A4Q8LEH0"/>
<keyword evidence="2" id="KW-0675">Receptor</keyword>
<reference evidence="2 3" key="1">
    <citation type="submission" date="2019-02" db="EMBL/GenBank/DDBJ databases">
        <title>WGS of Pseudoxanthomonas species novum from clinical isolates.</title>
        <authorList>
            <person name="Bernier A.-M."/>
            <person name="Bernard K."/>
            <person name="Vachon A."/>
        </authorList>
    </citation>
    <scope>NUCLEOTIDE SEQUENCE [LARGE SCALE GENOMIC DNA]</scope>
    <source>
        <strain evidence="2 3">NML171200</strain>
    </source>
</reference>
<sequence>MRLQAACVVVGMGWLGGWPAAAADAARTHLVHDQAEYSAATTDLRPGDTVVLADGVWHDARLLFRANGRPGRPVRLTAQTPGKVVLSGQSDLRLAGDYLEVSNLVFRDGWAPGGEALSFRASRSERANHSRVTGVVIDGYNKPDRSTSDHWVALYGHDNRFDHAQLLGKTNRGATLVVVRDEEQGLDNRHRIDHNWFGPRPNLGSNGGETIRVGTSHDSLSDSHTVVEDNWFEGCDGEVEIVSNKSGGNVYRGNVFHRSRGSMVLRHGGGNLVERNVFLGGGKPHTGGVRVINARQTIRENYFEELDGQDFAAALSVMYGTADAPKNRYAQVDHAVIERNTWIAPRQLLLGAGKDDERNAAPKDSRFTRNLIVGGKADPLVVQGDLGGIAFAGNVQHPAVSPGFPGGVDARDVTLQRAATGLLVPATPLQDIGAPIDLTPIAREDVGVRWYPKDAARATLESGAVRQVAPGEDTLTRAVRRAAPGQRLQLREGRYTVNETLALSVPVTVQGPARGAAEVQFTRPVLFDLRPGGALRLARLTIDGAQAPDETGNAVVRIAPGSSAANYSVIIEDSALVHLDGNRGFDVIVAGKGTMADLIALRRVQASDVSGHVVSAAAETDDGGTYNAERVEIIDSQFSRIGAAVVDLYRGGTDESTFGPVLEVRESRFEGAGAQGDASLRLHGVQRVQLVGNTFRDSAPVRFTHAVGTPSLVATRNQFVGTPAIQSDVPVEAAR</sequence>
<dbReference type="EMBL" id="SHMC01000002">
    <property type="protein sequence ID" value="TAA26975.1"/>
    <property type="molecule type" value="Genomic_DNA"/>
</dbReference>
<dbReference type="OrthoDB" id="6475864at2"/>
<dbReference type="CDD" id="cd14251">
    <property type="entry name" value="PL-6"/>
    <property type="match status" value="1"/>
</dbReference>
<dbReference type="InterPro" id="IPR012334">
    <property type="entry name" value="Pectin_lyas_fold"/>
</dbReference>
<organism evidence="2 3">
    <name type="scientific">Pseudoxanthomonas winnipegensis</name>
    <dbReference type="NCBI Taxonomy" id="2480810"/>
    <lineage>
        <taxon>Bacteria</taxon>
        <taxon>Pseudomonadati</taxon>
        <taxon>Pseudomonadota</taxon>
        <taxon>Gammaproteobacteria</taxon>
        <taxon>Lysobacterales</taxon>
        <taxon>Lysobacteraceae</taxon>
        <taxon>Pseudoxanthomonas</taxon>
    </lineage>
</organism>
<dbReference type="InterPro" id="IPR011050">
    <property type="entry name" value="Pectin_lyase_fold/virulence"/>
</dbReference>
<evidence type="ECO:0000256" key="1">
    <source>
        <dbReference type="SAM" id="SignalP"/>
    </source>
</evidence>